<gene>
    <name evidence="2" type="ORF">H4W79_002759</name>
</gene>
<dbReference type="Proteomes" id="UP000598217">
    <property type="component" value="Unassembled WGS sequence"/>
</dbReference>
<protein>
    <submittedName>
        <fullName evidence="2">Uncharacterized protein (DUF697 family)</fullName>
    </submittedName>
</protein>
<proteinExistence type="predicted"/>
<keyword evidence="3" id="KW-1185">Reference proteome</keyword>
<organism evidence="2 3">
    <name type="scientific">Nocardiopsis terrae</name>
    <dbReference type="NCBI Taxonomy" id="372655"/>
    <lineage>
        <taxon>Bacteria</taxon>
        <taxon>Bacillati</taxon>
        <taxon>Actinomycetota</taxon>
        <taxon>Actinomycetes</taxon>
        <taxon>Streptosporangiales</taxon>
        <taxon>Nocardiopsidaceae</taxon>
        <taxon>Nocardiopsis</taxon>
    </lineage>
</organism>
<comment type="caution">
    <text evidence="2">The sequence shown here is derived from an EMBL/GenBank/DDBJ whole genome shotgun (WGS) entry which is preliminary data.</text>
</comment>
<accession>A0ABR9HHQ4</accession>
<dbReference type="EMBL" id="JADBDY010000001">
    <property type="protein sequence ID" value="MBE1458545.1"/>
    <property type="molecule type" value="Genomic_DNA"/>
</dbReference>
<evidence type="ECO:0000256" key="1">
    <source>
        <dbReference type="SAM" id="MobiDB-lite"/>
    </source>
</evidence>
<evidence type="ECO:0000313" key="3">
    <source>
        <dbReference type="Proteomes" id="UP000598217"/>
    </source>
</evidence>
<dbReference type="RefSeq" id="WP_191269554.1">
    <property type="nucleotide sequence ID" value="NZ_BMXJ01000003.1"/>
</dbReference>
<feature type="region of interest" description="Disordered" evidence="1">
    <location>
        <begin position="183"/>
        <end position="222"/>
    </location>
</feature>
<sequence length="411" mass="42342">MHDLDLIRMEYAAQTEEPDGWAPSDTSTEETELAYELITVEDPAELDQFIGKVLKGAAKTAGRALRSDVGRAAGGLVRDAIGSAARKAIPNLGGAVGRTVGRRLGSGSAGERIGRRISQAVLDRAGQGEMEFGGVDEEVSLEVARGLVRFAGDTARLAAQAGQGEDPGKAALTAALRAAREQGAFSGTGRSLSGGGEPVDEFGFPEDSGNGGQDDGSDEDAEAVEAFRGTEDMDEGEELELAAEVLEAGTDADLDEFLGKIAKRAGRAVKRAVRKPVAKKMAGVLKGVARKALPIAGGAAGTALGGPLGGTAGAALGSAAGNMFELELEGLSPEDQEFEVARRFVRLANEAAVQAALTPPDLEPEAAARQALEAAAGRYAPGLVRAESELATTPRSGRWVRRGRSIIITGV</sequence>
<reference evidence="2 3" key="1">
    <citation type="submission" date="2020-10" db="EMBL/GenBank/DDBJ databases">
        <title>Sequencing the genomes of 1000 actinobacteria strains.</title>
        <authorList>
            <person name="Klenk H.-P."/>
        </authorList>
    </citation>
    <scope>NUCLEOTIDE SEQUENCE [LARGE SCALE GENOMIC DNA]</scope>
    <source>
        <strain evidence="2 3">DSM 45157</strain>
    </source>
</reference>
<evidence type="ECO:0000313" key="2">
    <source>
        <dbReference type="EMBL" id="MBE1458545.1"/>
    </source>
</evidence>
<name>A0ABR9HHQ4_9ACTN</name>